<evidence type="ECO:0000259" key="2">
    <source>
        <dbReference type="Pfam" id="PF09937"/>
    </source>
</evidence>
<reference evidence="3 4" key="1">
    <citation type="submission" date="2013-05" db="EMBL/GenBank/DDBJ databases">
        <title>Genome assembly of Chondromyces apiculatus DSM 436.</title>
        <authorList>
            <person name="Sharma G."/>
            <person name="Khatri I."/>
            <person name="Kaur C."/>
            <person name="Mayilraj S."/>
            <person name="Subramanian S."/>
        </authorList>
    </citation>
    <scope>NUCLEOTIDE SEQUENCE [LARGE SCALE GENOMIC DNA]</scope>
    <source>
        <strain evidence="3 4">DSM 436</strain>
    </source>
</reference>
<dbReference type="OrthoDB" id="5290767at2"/>
<dbReference type="STRING" id="1192034.CAP_6700"/>
<gene>
    <name evidence="3" type="ORF">CAP_6700</name>
</gene>
<feature type="region of interest" description="Disordered" evidence="1">
    <location>
        <begin position="315"/>
        <end position="360"/>
    </location>
</feature>
<feature type="compositionally biased region" description="Low complexity" evidence="1">
    <location>
        <begin position="604"/>
        <end position="621"/>
    </location>
</feature>
<comment type="caution">
    <text evidence="3">The sequence shown here is derived from an EMBL/GenBank/DDBJ whole genome shotgun (WGS) entry which is preliminary data.</text>
</comment>
<sequence length="938" mass="97888">MQVVSSTSLPCRSVRWHSASQGWSLTVICKATFALAPGESRLADHQEPILDLDSHWEDDVGRSLRVPSDLVPHKARADVLLVGSAYAPQQIPVAAVTTRLLVGEVDKSVEVQHDRWIRLDGTLLEGARFARMPLFYERAGGGPDTTNPVGVRAGAVDPMGRVRLPNLVRPGVMVRSGGEVVEPVGFGPLSPAWSQRRDRLGGLVATFVPARWYEAPLPDDLDPAFFNAAPRDQQLDFLPANARIVLEHLHPAVPRFVTSLPGIQPLAVVEGRSGGPQTVALSADTLWIDTDRLLCTLTYRARIPLRQPEEQGRVVMTTRAPSSSSVEIEPTFNGDGGEEDEQSTVAPPVQATSEPPRSASSRYAALPFMRGGPGAPEGSPESSSMQARNVGLPFMSAEGVPAQMLQTPPALDVSLAPASTPDAVRMQKHTMVFAQVPPPGAQPAPSAPSRSVPPVPGAVAGMHAPPPMMPGMAPPLGAAPAPGLGASPLGAPPMSAPPMSAPPMSAPPLNAPAVNAPAVSAPPMSVPPMNAPPMSAPPMSVPPLSVPPLSPAPSPAMVAPPAFSAAAPAPPPMASAPLGGFLGGSQESALGVAPMGAGAGERGAGFAAAPPAWVPASTPSWSPSPRPPEPAGVPAHDARAALGGLSAASDAAATPLETPPSGSGAGPAPRPRLPPPSEYVDLLWFDERAPQRVRQQAAWASYLRETARTTEWLTGEEAVQEPQATRDRREVARALARVPPLDAFGVTRAVEESIDEDGILTRPLVVVGGELTMSFDPLEALKTTITVASQLTAADKKLKDAVDAASEVVQTRAAGGPLVEGASTRIRQAFAQMNRTLPADYLDATVQRTLIEERRYQRRTVLGGVRLCAALATGSGAPLPVYLPEMLADKLPLFPKFRVRAVAEPHAQQDPAETEPLALLVLALGRALPVPGGRGGRG</sequence>
<proteinExistence type="predicted"/>
<feature type="region of interest" description="Disordered" evidence="1">
    <location>
        <begin position="366"/>
        <end position="385"/>
    </location>
</feature>
<feature type="domain" description="DUF2169" evidence="2">
    <location>
        <begin position="25"/>
        <end position="300"/>
    </location>
</feature>
<organism evidence="3 4">
    <name type="scientific">Chondromyces apiculatus DSM 436</name>
    <dbReference type="NCBI Taxonomy" id="1192034"/>
    <lineage>
        <taxon>Bacteria</taxon>
        <taxon>Pseudomonadati</taxon>
        <taxon>Myxococcota</taxon>
        <taxon>Polyangia</taxon>
        <taxon>Polyangiales</taxon>
        <taxon>Polyangiaceae</taxon>
        <taxon>Chondromyces</taxon>
    </lineage>
</organism>
<feature type="compositionally biased region" description="Polar residues" evidence="1">
    <location>
        <begin position="350"/>
        <end position="360"/>
    </location>
</feature>
<keyword evidence="4" id="KW-1185">Reference proteome</keyword>
<evidence type="ECO:0000313" key="4">
    <source>
        <dbReference type="Proteomes" id="UP000019678"/>
    </source>
</evidence>
<evidence type="ECO:0000256" key="1">
    <source>
        <dbReference type="SAM" id="MobiDB-lite"/>
    </source>
</evidence>
<feature type="region of interest" description="Disordered" evidence="1">
    <location>
        <begin position="436"/>
        <end position="457"/>
    </location>
</feature>
<dbReference type="InterPro" id="IPR018683">
    <property type="entry name" value="DUF2169"/>
</dbReference>
<feature type="compositionally biased region" description="Pro residues" evidence="1">
    <location>
        <begin position="622"/>
        <end position="631"/>
    </location>
</feature>
<protein>
    <recommendedName>
        <fullName evidence="2">DUF2169 domain-containing protein</fullName>
    </recommendedName>
</protein>
<dbReference type="AlphaFoldDB" id="A0A017T035"/>
<name>A0A017T035_9BACT</name>
<dbReference type="eggNOG" id="COG5351">
    <property type="taxonomic scope" value="Bacteria"/>
</dbReference>
<dbReference type="EMBL" id="ASRX01000058">
    <property type="protein sequence ID" value="EYF02589.1"/>
    <property type="molecule type" value="Genomic_DNA"/>
</dbReference>
<feature type="compositionally biased region" description="Pro residues" evidence="1">
    <location>
        <begin position="436"/>
        <end position="456"/>
    </location>
</feature>
<dbReference type="Pfam" id="PF09937">
    <property type="entry name" value="DUF2169"/>
    <property type="match status" value="1"/>
</dbReference>
<dbReference type="Proteomes" id="UP000019678">
    <property type="component" value="Unassembled WGS sequence"/>
</dbReference>
<accession>A0A017T035</accession>
<evidence type="ECO:0000313" key="3">
    <source>
        <dbReference type="EMBL" id="EYF02589.1"/>
    </source>
</evidence>
<feature type="region of interest" description="Disordered" evidence="1">
    <location>
        <begin position="603"/>
        <end position="636"/>
    </location>
</feature>
<feature type="region of interest" description="Disordered" evidence="1">
    <location>
        <begin position="651"/>
        <end position="674"/>
    </location>
</feature>